<dbReference type="GO" id="GO:0044780">
    <property type="term" value="P:bacterial-type flagellum assembly"/>
    <property type="evidence" value="ECO:0007669"/>
    <property type="project" value="InterPro"/>
</dbReference>
<reference evidence="10 11" key="1">
    <citation type="submission" date="2015-04" db="EMBL/GenBank/DDBJ databases">
        <authorList>
            <person name="Syromyatnikov M.Y."/>
            <person name="Popov V.N."/>
        </authorList>
    </citation>
    <scope>NUCLEOTIDE SEQUENCE [LARGE SCALE GENOMIC DNA]</scope>
    <source>
        <strain evidence="10 11">CECT 5292</strain>
    </source>
</reference>
<evidence type="ECO:0000256" key="5">
    <source>
        <dbReference type="ARBA" id="ARBA00022692"/>
    </source>
</evidence>
<evidence type="ECO:0000256" key="1">
    <source>
        <dbReference type="ARBA" id="ARBA00004651"/>
    </source>
</evidence>
<sequence length="89" mass="9818">MDFDNNIEYLRLAFWQIILASGPILGVALAIGLLIGILQAATSINEMTLSFVPKLILVLMTIALLSSFMMTELSDYFAFIFEEIAATGR</sequence>
<keyword evidence="11" id="KW-1185">Reference proteome</keyword>
<evidence type="ECO:0000256" key="3">
    <source>
        <dbReference type="ARBA" id="ARBA00021718"/>
    </source>
</evidence>
<evidence type="ECO:0000256" key="2">
    <source>
        <dbReference type="ARBA" id="ARBA00006156"/>
    </source>
</evidence>
<proteinExistence type="inferred from homology"/>
<dbReference type="InterPro" id="IPR006305">
    <property type="entry name" value="FliQ"/>
</dbReference>
<keyword evidence="7 9" id="KW-0472">Membrane</keyword>
<keyword evidence="10" id="KW-0969">Cilium</keyword>
<dbReference type="RefSeq" id="WP_048599536.1">
    <property type="nucleotide sequence ID" value="NZ_CVPC01000013.1"/>
</dbReference>
<dbReference type="GO" id="GO:0009425">
    <property type="term" value="C:bacterial-type flagellum basal body"/>
    <property type="evidence" value="ECO:0007669"/>
    <property type="project" value="UniProtKB-SubCell"/>
</dbReference>
<name>A0A0U1NNN6_9RHOB</name>
<evidence type="ECO:0000256" key="8">
    <source>
        <dbReference type="ARBA" id="ARBA00023143"/>
    </source>
</evidence>
<gene>
    <name evidence="9 10" type="primary">fliQ</name>
    <name evidence="10" type="ORF">NIG5292_02176</name>
</gene>
<keyword evidence="10" id="KW-0282">Flagellum</keyword>
<dbReference type="PANTHER" id="PTHR34040">
    <property type="entry name" value="FLAGELLAR BIOSYNTHETIC PROTEIN FLIQ"/>
    <property type="match status" value="1"/>
</dbReference>
<comment type="subcellular location">
    <subcellularLocation>
        <location evidence="1 9">Cell membrane</location>
        <topology evidence="1">Multi-pass membrane protein</topology>
    </subcellularLocation>
    <subcellularLocation>
        <location evidence="9">Bacterial flagellum basal body</location>
    </subcellularLocation>
</comment>
<dbReference type="OrthoDB" id="9806440at2"/>
<organism evidence="10 11">
    <name type="scientific">Nereida ignava</name>
    <dbReference type="NCBI Taxonomy" id="282199"/>
    <lineage>
        <taxon>Bacteria</taxon>
        <taxon>Pseudomonadati</taxon>
        <taxon>Pseudomonadota</taxon>
        <taxon>Alphaproteobacteria</taxon>
        <taxon>Rhodobacterales</taxon>
        <taxon>Roseobacteraceae</taxon>
        <taxon>Nereida</taxon>
    </lineage>
</organism>
<dbReference type="NCBIfam" id="TIGR01402">
    <property type="entry name" value="fliQ"/>
    <property type="match status" value="1"/>
</dbReference>
<dbReference type="Pfam" id="PF01313">
    <property type="entry name" value="Bac_export_3"/>
    <property type="match status" value="1"/>
</dbReference>
<dbReference type="PIRSF" id="PIRSF004669">
    <property type="entry name" value="FliQ"/>
    <property type="match status" value="1"/>
</dbReference>
<evidence type="ECO:0000256" key="9">
    <source>
        <dbReference type="RuleBase" id="RU364090"/>
    </source>
</evidence>
<evidence type="ECO:0000256" key="4">
    <source>
        <dbReference type="ARBA" id="ARBA00022475"/>
    </source>
</evidence>
<evidence type="ECO:0000256" key="6">
    <source>
        <dbReference type="ARBA" id="ARBA00022989"/>
    </source>
</evidence>
<protein>
    <recommendedName>
        <fullName evidence="3 9">Flagellar biosynthetic protein FliQ</fullName>
    </recommendedName>
</protein>
<dbReference type="InterPro" id="IPR002191">
    <property type="entry name" value="Bac_export_3"/>
</dbReference>
<keyword evidence="10" id="KW-0966">Cell projection</keyword>
<dbReference type="PANTHER" id="PTHR34040:SF2">
    <property type="entry name" value="FLAGELLAR BIOSYNTHETIC PROTEIN FLIQ"/>
    <property type="match status" value="1"/>
</dbReference>
<keyword evidence="8 9" id="KW-0975">Bacterial flagellum</keyword>
<comment type="similarity">
    <text evidence="2 9">Belongs to the FliQ/MopD/SpaQ family.</text>
</comment>
<dbReference type="STRING" id="282199.GCA_001049735_02175"/>
<feature type="transmembrane region" description="Helical" evidence="9">
    <location>
        <begin position="12"/>
        <end position="39"/>
    </location>
</feature>
<dbReference type="GO" id="GO:0009306">
    <property type="term" value="P:protein secretion"/>
    <property type="evidence" value="ECO:0007669"/>
    <property type="project" value="InterPro"/>
</dbReference>
<dbReference type="AlphaFoldDB" id="A0A0U1NNN6"/>
<accession>A0A0U1NNN6</accession>
<evidence type="ECO:0000313" key="10">
    <source>
        <dbReference type="EMBL" id="CRK76119.1"/>
    </source>
</evidence>
<evidence type="ECO:0000313" key="11">
    <source>
        <dbReference type="Proteomes" id="UP000048949"/>
    </source>
</evidence>
<dbReference type="PRINTS" id="PR00952">
    <property type="entry name" value="TYPE3IMQPROT"/>
</dbReference>
<dbReference type="EMBL" id="CVQV01000013">
    <property type="protein sequence ID" value="CRK76119.1"/>
    <property type="molecule type" value="Genomic_DNA"/>
</dbReference>
<feature type="transmembrane region" description="Helical" evidence="9">
    <location>
        <begin position="51"/>
        <end position="70"/>
    </location>
</feature>
<dbReference type="Proteomes" id="UP000048949">
    <property type="component" value="Unassembled WGS sequence"/>
</dbReference>
<keyword evidence="5 9" id="KW-0812">Transmembrane</keyword>
<keyword evidence="4 9" id="KW-1003">Cell membrane</keyword>
<comment type="function">
    <text evidence="9">Role in flagellar biosynthesis.</text>
</comment>
<evidence type="ECO:0000256" key="7">
    <source>
        <dbReference type="ARBA" id="ARBA00023136"/>
    </source>
</evidence>
<keyword evidence="6 9" id="KW-1133">Transmembrane helix</keyword>
<dbReference type="GO" id="GO:0005886">
    <property type="term" value="C:plasma membrane"/>
    <property type="evidence" value="ECO:0007669"/>
    <property type="project" value="UniProtKB-SubCell"/>
</dbReference>